<accession>A0ACB8FBK9</accession>
<reference evidence="1" key="1">
    <citation type="submission" date="2021-08" db="EMBL/GenBank/DDBJ databases">
        <title>The first chromosome-level gecko genome reveals the dynamic sex chromosomes of Neotropical dwarf geckos (Sphaerodactylidae: Sphaerodactylus).</title>
        <authorList>
            <person name="Pinto B.J."/>
            <person name="Keating S.E."/>
            <person name="Gamble T."/>
        </authorList>
    </citation>
    <scope>NUCLEOTIDE SEQUENCE</scope>
    <source>
        <strain evidence="1">TG3544</strain>
    </source>
</reference>
<gene>
    <name evidence="1" type="ORF">K3G42_024026</name>
</gene>
<keyword evidence="2" id="KW-1185">Reference proteome</keyword>
<evidence type="ECO:0000313" key="1">
    <source>
        <dbReference type="EMBL" id="KAH8002408.1"/>
    </source>
</evidence>
<organism evidence="1 2">
    <name type="scientific">Sphaerodactylus townsendi</name>
    <dbReference type="NCBI Taxonomy" id="933632"/>
    <lineage>
        <taxon>Eukaryota</taxon>
        <taxon>Metazoa</taxon>
        <taxon>Chordata</taxon>
        <taxon>Craniata</taxon>
        <taxon>Vertebrata</taxon>
        <taxon>Euteleostomi</taxon>
        <taxon>Lepidosauria</taxon>
        <taxon>Squamata</taxon>
        <taxon>Bifurcata</taxon>
        <taxon>Gekkota</taxon>
        <taxon>Sphaerodactylidae</taxon>
        <taxon>Sphaerodactylus</taxon>
    </lineage>
</organism>
<dbReference type="Proteomes" id="UP000827872">
    <property type="component" value="Linkage Group LG08"/>
</dbReference>
<sequence>MPNVAYAVLHFLLSILIPSANLLVIRVIWQLRTKKPSRNYIFILNLAAADLLVGVMCFGEALDDVTDIALDRNLTICLLKICMSITPCIGSILTLLLVSLDRYLAVKLPLYYPTLMRKKPIVFSLVVLWSVSLLVGLMPLFSPYLQQSNFTVGRIAYLQHKRICHAFLHMDNSSVHLRHFKALRTVLVVIVCFILFWGPYYMTAIVKATCSSCNLSPLLKDLLFILGETNSLINPFIYSLYSKDIRTQLSKLMKCKTKGQVKPCRSNDLALIHFNMRAQRVIQ</sequence>
<proteinExistence type="predicted"/>
<name>A0ACB8FBK9_9SAUR</name>
<dbReference type="EMBL" id="CM037621">
    <property type="protein sequence ID" value="KAH8002408.1"/>
    <property type="molecule type" value="Genomic_DNA"/>
</dbReference>
<comment type="caution">
    <text evidence="1">The sequence shown here is derived from an EMBL/GenBank/DDBJ whole genome shotgun (WGS) entry which is preliminary data.</text>
</comment>
<evidence type="ECO:0000313" key="2">
    <source>
        <dbReference type="Proteomes" id="UP000827872"/>
    </source>
</evidence>
<protein>
    <submittedName>
        <fullName evidence="1">Uncharacterized protein</fullName>
    </submittedName>
</protein>